<organism evidence="2 3">
    <name type="scientific">Streptomyces africanus</name>
    <dbReference type="NCBI Taxonomy" id="231024"/>
    <lineage>
        <taxon>Bacteria</taxon>
        <taxon>Bacillati</taxon>
        <taxon>Actinomycetota</taxon>
        <taxon>Actinomycetes</taxon>
        <taxon>Kitasatosporales</taxon>
        <taxon>Streptomycetaceae</taxon>
        <taxon>Streptomyces</taxon>
    </lineage>
</organism>
<dbReference type="InterPro" id="IPR011051">
    <property type="entry name" value="RmlC_Cupin_sf"/>
</dbReference>
<sequence length="197" mass="20792">MPLPWVARLGTVMVMTTTQNETGHTDGTSDTGGFPPVLTRAAEAETTRDPSSVMTLLADSGDTGGRLTSYRSTFAEGAVGAPAHLHTKASEMFYVIDGALQVLVGEEITVLEAGDFLLVPPNTPHAFAAAPGATADVLFVFTPGAGRFDYLRLLGRVMRGEADPQEIKDSSERFDNHYVDSPVWRAALAARPGSGAA</sequence>
<dbReference type="InterPro" id="IPR013096">
    <property type="entry name" value="Cupin_2"/>
</dbReference>
<dbReference type="Pfam" id="PF07883">
    <property type="entry name" value="Cupin_2"/>
    <property type="match status" value="1"/>
</dbReference>
<accession>A0ABU0QZA9</accession>
<name>A0ABU0QZA9_9ACTN</name>
<reference evidence="2 3" key="1">
    <citation type="submission" date="2023-07" db="EMBL/GenBank/DDBJ databases">
        <title>Comparative genomics of wheat-associated soil bacteria to identify genetic determinants of phenazine resistance.</title>
        <authorList>
            <person name="Mouncey N."/>
        </authorList>
    </citation>
    <scope>NUCLEOTIDE SEQUENCE [LARGE SCALE GENOMIC DNA]</scope>
    <source>
        <strain evidence="2 3">B3I12</strain>
    </source>
</reference>
<proteinExistence type="predicted"/>
<dbReference type="InterPro" id="IPR053146">
    <property type="entry name" value="QDO-like"/>
</dbReference>
<evidence type="ECO:0000313" key="3">
    <source>
        <dbReference type="Proteomes" id="UP001232755"/>
    </source>
</evidence>
<feature type="domain" description="Cupin type-2" evidence="1">
    <location>
        <begin position="72"/>
        <end position="141"/>
    </location>
</feature>
<dbReference type="EMBL" id="JAUSYP010000001">
    <property type="protein sequence ID" value="MDQ0752681.1"/>
    <property type="molecule type" value="Genomic_DNA"/>
</dbReference>
<dbReference type="SUPFAM" id="SSF51182">
    <property type="entry name" value="RmlC-like cupins"/>
    <property type="match status" value="1"/>
</dbReference>
<protein>
    <submittedName>
        <fullName evidence="2">Quercetin dioxygenase-like cupin family protein</fullName>
    </submittedName>
</protein>
<dbReference type="Proteomes" id="UP001232755">
    <property type="component" value="Unassembled WGS sequence"/>
</dbReference>
<evidence type="ECO:0000259" key="1">
    <source>
        <dbReference type="Pfam" id="PF07883"/>
    </source>
</evidence>
<dbReference type="Gene3D" id="2.60.120.10">
    <property type="entry name" value="Jelly Rolls"/>
    <property type="match status" value="1"/>
</dbReference>
<evidence type="ECO:0000313" key="2">
    <source>
        <dbReference type="EMBL" id="MDQ0752681.1"/>
    </source>
</evidence>
<gene>
    <name evidence="2" type="ORF">QF034_006912</name>
</gene>
<dbReference type="InterPro" id="IPR014710">
    <property type="entry name" value="RmlC-like_jellyroll"/>
</dbReference>
<dbReference type="PANTHER" id="PTHR36440">
    <property type="entry name" value="PUTATIVE (AFU_ORTHOLOGUE AFUA_8G07350)-RELATED"/>
    <property type="match status" value="1"/>
</dbReference>
<dbReference type="PANTHER" id="PTHR36440:SF1">
    <property type="entry name" value="PUTATIVE (AFU_ORTHOLOGUE AFUA_8G07350)-RELATED"/>
    <property type="match status" value="1"/>
</dbReference>
<comment type="caution">
    <text evidence="2">The sequence shown here is derived from an EMBL/GenBank/DDBJ whole genome shotgun (WGS) entry which is preliminary data.</text>
</comment>
<keyword evidence="3" id="KW-1185">Reference proteome</keyword>